<dbReference type="EMBL" id="SRRH01000815">
    <property type="protein sequence ID" value="KAG6284745.1"/>
    <property type="molecule type" value="Genomic_DNA"/>
</dbReference>
<organism evidence="2 3">
    <name type="scientific">Claviceps aff. purpurea</name>
    <dbReference type="NCBI Taxonomy" id="1967640"/>
    <lineage>
        <taxon>Eukaryota</taxon>
        <taxon>Fungi</taxon>
        <taxon>Dikarya</taxon>
        <taxon>Ascomycota</taxon>
        <taxon>Pezizomycotina</taxon>
        <taxon>Sordariomycetes</taxon>
        <taxon>Hypocreomycetidae</taxon>
        <taxon>Hypocreales</taxon>
        <taxon>Clavicipitaceae</taxon>
        <taxon>Claviceps</taxon>
    </lineage>
</organism>
<sequence length="66" mass="6956">MSNPSIGGSTLFSFSKNGKIPEILSLILGPLPPVFFDFAAFLAFLAAAFLVFLAAAFLAFLAFLAL</sequence>
<keyword evidence="1" id="KW-0812">Transmembrane</keyword>
<dbReference type="AlphaFoldDB" id="A0A9P7QAT1"/>
<name>A0A9P7QAT1_9HYPO</name>
<evidence type="ECO:0000313" key="2">
    <source>
        <dbReference type="EMBL" id="KAG6284745.1"/>
    </source>
</evidence>
<evidence type="ECO:0000256" key="1">
    <source>
        <dbReference type="SAM" id="Phobius"/>
    </source>
</evidence>
<dbReference type="Proteomes" id="UP000707071">
    <property type="component" value="Unassembled WGS sequence"/>
</dbReference>
<reference evidence="2 3" key="1">
    <citation type="journal article" date="2020" name="bioRxiv">
        <title>Whole genome comparisons of ergot fungi reveals the divergence and evolution of species within the genus Claviceps are the result of varying mechanisms driving genome evolution and host range expansion.</title>
        <authorList>
            <person name="Wyka S.A."/>
            <person name="Mondo S.J."/>
            <person name="Liu M."/>
            <person name="Dettman J."/>
            <person name="Nalam V."/>
            <person name="Broders K.D."/>
        </authorList>
    </citation>
    <scope>NUCLEOTIDE SEQUENCE [LARGE SCALE GENOMIC DNA]</scope>
    <source>
        <strain evidence="2 3">Clav52</strain>
    </source>
</reference>
<evidence type="ECO:0000313" key="3">
    <source>
        <dbReference type="Proteomes" id="UP000707071"/>
    </source>
</evidence>
<keyword evidence="3" id="KW-1185">Reference proteome</keyword>
<accession>A0A9P7QAT1</accession>
<gene>
    <name evidence="2" type="ORF">E4U09_007693</name>
</gene>
<keyword evidence="1" id="KW-0472">Membrane</keyword>
<protein>
    <submittedName>
        <fullName evidence="2">Uncharacterized protein</fullName>
    </submittedName>
</protein>
<feature type="transmembrane region" description="Helical" evidence="1">
    <location>
        <begin position="38"/>
        <end position="64"/>
    </location>
</feature>
<proteinExistence type="predicted"/>
<keyword evidence="1" id="KW-1133">Transmembrane helix</keyword>
<comment type="caution">
    <text evidence="2">The sequence shown here is derived from an EMBL/GenBank/DDBJ whole genome shotgun (WGS) entry which is preliminary data.</text>
</comment>